<dbReference type="SUPFAM" id="SSF53335">
    <property type="entry name" value="S-adenosyl-L-methionine-dependent methyltransferases"/>
    <property type="match status" value="1"/>
</dbReference>
<organism evidence="2 3">
    <name type="scientific">[Myrmecia] bisecta</name>
    <dbReference type="NCBI Taxonomy" id="41462"/>
    <lineage>
        <taxon>Eukaryota</taxon>
        <taxon>Viridiplantae</taxon>
        <taxon>Chlorophyta</taxon>
        <taxon>core chlorophytes</taxon>
        <taxon>Trebouxiophyceae</taxon>
        <taxon>Trebouxiales</taxon>
        <taxon>Trebouxiaceae</taxon>
        <taxon>Myrmecia</taxon>
    </lineage>
</organism>
<dbReference type="EMBL" id="JALJOR010000001">
    <property type="protein sequence ID" value="KAK9830184.1"/>
    <property type="molecule type" value="Genomic_DNA"/>
</dbReference>
<sequence>MAEADYCNAMGRGMEPGGQEAASDEEPEWSYESFQIPGGMELRLRTFGFHPRNANFVWPGNAQLMEWLDTNQHLLAGKRILELGSATGLLAIFMTMRGWQVTTSDSEADGSLVAANIAHNFQLNSIAAAPHIQHDWGTAFPAAASPTSAFDVIVANDILIYVNTTGSSAGYPGANRGVA</sequence>
<protein>
    <submittedName>
        <fullName evidence="2">Uncharacterized protein</fullName>
    </submittedName>
</protein>
<keyword evidence="3" id="KW-1185">Reference proteome</keyword>
<name>A0AAW1R951_9CHLO</name>
<proteinExistence type="predicted"/>
<accession>A0AAW1R951</accession>
<evidence type="ECO:0000313" key="2">
    <source>
        <dbReference type="EMBL" id="KAK9830184.1"/>
    </source>
</evidence>
<dbReference type="AlphaFoldDB" id="A0AAW1R951"/>
<feature type="region of interest" description="Disordered" evidence="1">
    <location>
        <begin position="1"/>
        <end position="28"/>
    </location>
</feature>
<reference evidence="2 3" key="1">
    <citation type="journal article" date="2024" name="Nat. Commun.">
        <title>Phylogenomics reveals the evolutionary origins of lichenization in chlorophyte algae.</title>
        <authorList>
            <person name="Puginier C."/>
            <person name="Libourel C."/>
            <person name="Otte J."/>
            <person name="Skaloud P."/>
            <person name="Haon M."/>
            <person name="Grisel S."/>
            <person name="Petersen M."/>
            <person name="Berrin J.G."/>
            <person name="Delaux P.M."/>
            <person name="Dal Grande F."/>
            <person name="Keller J."/>
        </authorList>
    </citation>
    <scope>NUCLEOTIDE SEQUENCE [LARGE SCALE GENOMIC DNA]</scope>
    <source>
        <strain evidence="2 3">SAG 2043</strain>
    </source>
</reference>
<evidence type="ECO:0000256" key="1">
    <source>
        <dbReference type="SAM" id="MobiDB-lite"/>
    </source>
</evidence>
<dbReference type="PANTHER" id="PTHR14614">
    <property type="entry name" value="HEPATOCELLULAR CARCINOMA-ASSOCIATED ANTIGEN"/>
    <property type="match status" value="1"/>
</dbReference>
<comment type="caution">
    <text evidence="2">The sequence shown here is derived from an EMBL/GenBank/DDBJ whole genome shotgun (WGS) entry which is preliminary data.</text>
</comment>
<dbReference type="Pfam" id="PF10294">
    <property type="entry name" value="Methyltransf_16"/>
    <property type="match status" value="1"/>
</dbReference>
<dbReference type="Proteomes" id="UP001489004">
    <property type="component" value="Unassembled WGS sequence"/>
</dbReference>
<dbReference type="InterPro" id="IPR019410">
    <property type="entry name" value="Methyltransf_16"/>
</dbReference>
<dbReference type="PANTHER" id="PTHR14614:SF97">
    <property type="entry name" value="S-ADENOSYL-L-METHIONINE-DEPENDENT METHYLTRANSFERASES SUPERFAMILY PROTEIN"/>
    <property type="match status" value="1"/>
</dbReference>
<dbReference type="Gene3D" id="3.40.50.150">
    <property type="entry name" value="Vaccinia Virus protein VP39"/>
    <property type="match status" value="1"/>
</dbReference>
<gene>
    <name evidence="2" type="ORF">WJX72_010177</name>
</gene>
<dbReference type="InterPro" id="IPR029063">
    <property type="entry name" value="SAM-dependent_MTases_sf"/>
</dbReference>
<evidence type="ECO:0000313" key="3">
    <source>
        <dbReference type="Proteomes" id="UP001489004"/>
    </source>
</evidence>